<feature type="domain" description="DUF397" evidence="2">
    <location>
        <begin position="20"/>
        <end position="69"/>
    </location>
</feature>
<evidence type="ECO:0000256" key="1">
    <source>
        <dbReference type="SAM" id="MobiDB-lite"/>
    </source>
</evidence>
<evidence type="ECO:0000313" key="4">
    <source>
        <dbReference type="Proteomes" id="UP000653674"/>
    </source>
</evidence>
<proteinExistence type="predicted"/>
<sequence length="75" mass="8143">MIMGTGFAGATPRTGNRRWSTRSGGTGGQCVEIRRHDGQIQVRDSKANGTGPILTFTRDEWAAFLDGAREGEFDL</sequence>
<evidence type="ECO:0000313" key="3">
    <source>
        <dbReference type="EMBL" id="GIG71905.1"/>
    </source>
</evidence>
<gene>
    <name evidence="3" type="ORF">Pfl04_03090</name>
</gene>
<dbReference type="Pfam" id="PF04149">
    <property type="entry name" value="DUF397"/>
    <property type="match status" value="1"/>
</dbReference>
<reference evidence="3" key="1">
    <citation type="submission" date="2021-01" db="EMBL/GenBank/DDBJ databases">
        <title>Whole genome shotgun sequence of Planosporangium flavigriseum NBRC 105377.</title>
        <authorList>
            <person name="Komaki H."/>
            <person name="Tamura T."/>
        </authorList>
    </citation>
    <scope>NUCLEOTIDE SEQUENCE</scope>
    <source>
        <strain evidence="3">NBRC 105377</strain>
    </source>
</reference>
<accession>A0A8J3LRL0</accession>
<evidence type="ECO:0000259" key="2">
    <source>
        <dbReference type="Pfam" id="PF04149"/>
    </source>
</evidence>
<dbReference type="AlphaFoldDB" id="A0A8J3LRL0"/>
<comment type="caution">
    <text evidence="3">The sequence shown here is derived from an EMBL/GenBank/DDBJ whole genome shotgun (WGS) entry which is preliminary data.</text>
</comment>
<keyword evidence="4" id="KW-1185">Reference proteome</keyword>
<dbReference type="InterPro" id="IPR007278">
    <property type="entry name" value="DUF397"/>
</dbReference>
<dbReference type="EMBL" id="BONU01000002">
    <property type="protein sequence ID" value="GIG71905.1"/>
    <property type="molecule type" value="Genomic_DNA"/>
</dbReference>
<dbReference type="Proteomes" id="UP000653674">
    <property type="component" value="Unassembled WGS sequence"/>
</dbReference>
<name>A0A8J3LRL0_9ACTN</name>
<feature type="region of interest" description="Disordered" evidence="1">
    <location>
        <begin position="1"/>
        <end position="30"/>
    </location>
</feature>
<organism evidence="3 4">
    <name type="scientific">Planosporangium flavigriseum</name>
    <dbReference type="NCBI Taxonomy" id="373681"/>
    <lineage>
        <taxon>Bacteria</taxon>
        <taxon>Bacillati</taxon>
        <taxon>Actinomycetota</taxon>
        <taxon>Actinomycetes</taxon>
        <taxon>Micromonosporales</taxon>
        <taxon>Micromonosporaceae</taxon>
        <taxon>Planosporangium</taxon>
    </lineage>
</organism>
<protein>
    <recommendedName>
        <fullName evidence="2">DUF397 domain-containing protein</fullName>
    </recommendedName>
</protein>